<dbReference type="EMBL" id="JAVIKH010000007">
    <property type="protein sequence ID" value="MDX8336114.1"/>
    <property type="molecule type" value="Genomic_DNA"/>
</dbReference>
<proteinExistence type="predicted"/>
<comment type="caution">
    <text evidence="1">The sequence shown here is derived from an EMBL/GenBank/DDBJ whole genome shotgun (WGS) entry which is preliminary data.</text>
</comment>
<name>A0ABU4WBR0_9FUSO</name>
<dbReference type="Proteomes" id="UP001279681">
    <property type="component" value="Unassembled WGS sequence"/>
</dbReference>
<evidence type="ECO:0000313" key="1">
    <source>
        <dbReference type="EMBL" id="MDX8336114.1"/>
    </source>
</evidence>
<gene>
    <name evidence="1" type="ORF">RFV38_06340</name>
</gene>
<organism evidence="1 2">
    <name type="scientific">Candidatus Cetobacterium colombiensis</name>
    <dbReference type="NCBI Taxonomy" id="3073100"/>
    <lineage>
        <taxon>Bacteria</taxon>
        <taxon>Fusobacteriati</taxon>
        <taxon>Fusobacteriota</taxon>
        <taxon>Fusobacteriia</taxon>
        <taxon>Fusobacteriales</taxon>
        <taxon>Fusobacteriaceae</taxon>
        <taxon>Cetobacterium</taxon>
    </lineage>
</organism>
<dbReference type="RefSeq" id="WP_320313519.1">
    <property type="nucleotide sequence ID" value="NZ_JAVIKH010000007.1"/>
</dbReference>
<accession>A0ABU4WBR0</accession>
<keyword evidence="2" id="KW-1185">Reference proteome</keyword>
<evidence type="ECO:0000313" key="2">
    <source>
        <dbReference type="Proteomes" id="UP001279681"/>
    </source>
</evidence>
<sequence length="202" mass="24058">MGLLANYKKSEVVIKKERFESSFDYAEFNEEDKENLIELEKKALHTGNLLRENLKELGDVFLEAHKIFSNNKNGMFGKWYESLGFKKDFVYLCLDRRQLSIQYNSKEIYKLPDRVIKDIKKIEKENEEIVVEILEAENPREKLKEIKESLNQNKTKENKDSRKEKIKEKLIKISKIINSNVFSDEKLLRLENILLRLEEEIL</sequence>
<protein>
    <recommendedName>
        <fullName evidence="3">DUF3102 domain-containing protein</fullName>
    </recommendedName>
</protein>
<reference evidence="2" key="1">
    <citation type="submission" date="2023-07" db="EMBL/GenBank/DDBJ databases">
        <authorList>
            <person name="Colorado M.A."/>
            <person name="Villamil L.M."/>
            <person name="Melo J.F."/>
            <person name="Rodriguez J.A."/>
            <person name="Ruiz R.Y."/>
        </authorList>
    </citation>
    <scope>NUCLEOTIDE SEQUENCE [LARGE SCALE GENOMIC DNA]</scope>
    <source>
        <strain evidence="2">C33</strain>
    </source>
</reference>
<evidence type="ECO:0008006" key="3">
    <source>
        <dbReference type="Google" id="ProtNLM"/>
    </source>
</evidence>